<accession>A0AAP0GE36</accession>
<protein>
    <submittedName>
        <fullName evidence="1">Uncharacterized protein</fullName>
    </submittedName>
</protein>
<evidence type="ECO:0000313" key="2">
    <source>
        <dbReference type="Proteomes" id="UP001418222"/>
    </source>
</evidence>
<dbReference type="AlphaFoldDB" id="A0AAP0GE36"/>
<organism evidence="1 2">
    <name type="scientific">Platanthera zijinensis</name>
    <dbReference type="NCBI Taxonomy" id="2320716"/>
    <lineage>
        <taxon>Eukaryota</taxon>
        <taxon>Viridiplantae</taxon>
        <taxon>Streptophyta</taxon>
        <taxon>Embryophyta</taxon>
        <taxon>Tracheophyta</taxon>
        <taxon>Spermatophyta</taxon>
        <taxon>Magnoliopsida</taxon>
        <taxon>Liliopsida</taxon>
        <taxon>Asparagales</taxon>
        <taxon>Orchidaceae</taxon>
        <taxon>Orchidoideae</taxon>
        <taxon>Orchideae</taxon>
        <taxon>Orchidinae</taxon>
        <taxon>Platanthera</taxon>
    </lineage>
</organism>
<dbReference type="EMBL" id="JBBWWQ010000002">
    <property type="protein sequence ID" value="KAK8954341.1"/>
    <property type="molecule type" value="Genomic_DNA"/>
</dbReference>
<sequence length="92" mass="10623">MNLILIDTIVQKEGIKPQTCPLRLVPINLAKKLLEVFKYVVSIELDPHMILKLNRHFHGTPYSNRLKVILYLHQSSLMKCGLAKARCINLSW</sequence>
<dbReference type="Proteomes" id="UP001418222">
    <property type="component" value="Unassembled WGS sequence"/>
</dbReference>
<keyword evidence="2" id="KW-1185">Reference proteome</keyword>
<proteinExistence type="predicted"/>
<evidence type="ECO:0000313" key="1">
    <source>
        <dbReference type="EMBL" id="KAK8954341.1"/>
    </source>
</evidence>
<name>A0AAP0GE36_9ASPA</name>
<gene>
    <name evidence="1" type="ORF">KSP39_PZI002392</name>
</gene>
<reference evidence="1 2" key="1">
    <citation type="journal article" date="2022" name="Nat. Plants">
        <title>Genomes of leafy and leafless Platanthera orchids illuminate the evolution of mycoheterotrophy.</title>
        <authorList>
            <person name="Li M.H."/>
            <person name="Liu K.W."/>
            <person name="Li Z."/>
            <person name="Lu H.C."/>
            <person name="Ye Q.L."/>
            <person name="Zhang D."/>
            <person name="Wang J.Y."/>
            <person name="Li Y.F."/>
            <person name="Zhong Z.M."/>
            <person name="Liu X."/>
            <person name="Yu X."/>
            <person name="Liu D.K."/>
            <person name="Tu X.D."/>
            <person name="Liu B."/>
            <person name="Hao Y."/>
            <person name="Liao X.Y."/>
            <person name="Jiang Y.T."/>
            <person name="Sun W.H."/>
            <person name="Chen J."/>
            <person name="Chen Y.Q."/>
            <person name="Ai Y."/>
            <person name="Zhai J.W."/>
            <person name="Wu S.S."/>
            <person name="Zhou Z."/>
            <person name="Hsiao Y.Y."/>
            <person name="Wu W.L."/>
            <person name="Chen Y.Y."/>
            <person name="Lin Y.F."/>
            <person name="Hsu J.L."/>
            <person name="Li C.Y."/>
            <person name="Wang Z.W."/>
            <person name="Zhao X."/>
            <person name="Zhong W.Y."/>
            <person name="Ma X.K."/>
            <person name="Ma L."/>
            <person name="Huang J."/>
            <person name="Chen G.Z."/>
            <person name="Huang M.Z."/>
            <person name="Huang L."/>
            <person name="Peng D.H."/>
            <person name="Luo Y.B."/>
            <person name="Zou S.Q."/>
            <person name="Chen S.P."/>
            <person name="Lan S."/>
            <person name="Tsai W.C."/>
            <person name="Van de Peer Y."/>
            <person name="Liu Z.J."/>
        </authorList>
    </citation>
    <scope>NUCLEOTIDE SEQUENCE [LARGE SCALE GENOMIC DNA]</scope>
    <source>
        <strain evidence="1">Lor287</strain>
    </source>
</reference>
<comment type="caution">
    <text evidence="1">The sequence shown here is derived from an EMBL/GenBank/DDBJ whole genome shotgun (WGS) entry which is preliminary data.</text>
</comment>